<sequence length="250" mass="28274">MKFKSIIKNRTANNGFLLTAYAYSAMPVVLAKDEQEPKLVRPKDLSIYPDESKEKKTEKENDWQPTIALGSIQKVREEIVNLNQQWSKVKDRVYIFIQTGVSHTESFVGDLRQENNSTLRAGFVAGSGLTGLLIAARRGMFKKLVYATTGASAAFYVGYPKESEEATKIIKRYSIVSYHFINNVTKDLTGYELPSLPLPKAEPQSDNSEETSKPDWTELFISLFDYVKEPLESLKQMVFNGKNEPADKDK</sequence>
<keyword evidence="6" id="KW-0472">Membrane</keyword>
<proteinExistence type="inferred from homology"/>
<dbReference type="Proteomes" id="UP000475862">
    <property type="component" value="Unassembled WGS sequence"/>
</dbReference>
<dbReference type="EMBL" id="VYZN01000016">
    <property type="protein sequence ID" value="KAE9538639.1"/>
    <property type="molecule type" value="Genomic_DNA"/>
</dbReference>
<evidence type="ECO:0000256" key="3">
    <source>
        <dbReference type="ARBA" id="ARBA00022692"/>
    </source>
</evidence>
<evidence type="ECO:0000256" key="2">
    <source>
        <dbReference type="ARBA" id="ARBA00010904"/>
    </source>
</evidence>
<reference evidence="8 9" key="1">
    <citation type="submission" date="2019-08" db="EMBL/GenBank/DDBJ databases">
        <title>The genome of the soybean aphid Biotype 1, its phylome, world population structure and adaptation to the North American continent.</title>
        <authorList>
            <person name="Giordano R."/>
            <person name="Donthu R.K."/>
            <person name="Hernandez A.G."/>
            <person name="Wright C.L."/>
            <person name="Zimin A.V."/>
        </authorList>
    </citation>
    <scope>NUCLEOTIDE SEQUENCE [LARGE SCALE GENOMIC DNA]</scope>
    <source>
        <tissue evidence="8">Whole aphids</tissue>
    </source>
</reference>
<dbReference type="InterPro" id="IPR019166">
    <property type="entry name" value="MIC26/MIC27"/>
</dbReference>
<comment type="caution">
    <text evidence="8">The sequence shown here is derived from an EMBL/GenBank/DDBJ whole genome shotgun (WGS) entry which is preliminary data.</text>
</comment>
<evidence type="ECO:0000256" key="1">
    <source>
        <dbReference type="ARBA" id="ARBA00004325"/>
    </source>
</evidence>
<keyword evidence="9" id="KW-1185">Reference proteome</keyword>
<comment type="subcellular location">
    <subcellularLocation>
        <location evidence="7">Mitochondrion inner membrane</location>
    </subcellularLocation>
    <subcellularLocation>
        <location evidence="1">Mitochondrion membrane</location>
    </subcellularLocation>
</comment>
<evidence type="ECO:0000256" key="4">
    <source>
        <dbReference type="ARBA" id="ARBA00022989"/>
    </source>
</evidence>
<comment type="similarity">
    <text evidence="2">Belongs to the apolipoprotein O/MICOS complex subunit Mic27 family.</text>
</comment>
<evidence type="ECO:0000313" key="9">
    <source>
        <dbReference type="Proteomes" id="UP000475862"/>
    </source>
</evidence>
<dbReference type="AlphaFoldDB" id="A0A6G0TTL8"/>
<evidence type="ECO:0000313" key="8">
    <source>
        <dbReference type="EMBL" id="KAE9538639.1"/>
    </source>
</evidence>
<accession>A0A6G0TTL8</accession>
<keyword evidence="7" id="KW-0999">Mitochondrion inner membrane</keyword>
<dbReference type="Pfam" id="PF09769">
    <property type="entry name" value="ApoO"/>
    <property type="match status" value="1"/>
</dbReference>
<evidence type="ECO:0000256" key="5">
    <source>
        <dbReference type="ARBA" id="ARBA00023128"/>
    </source>
</evidence>
<comment type="subunit">
    <text evidence="7">Component of the mitochondrial contact site and cristae organizing system (MICOS) complex.</text>
</comment>
<comment type="function">
    <text evidence="7">Component of the MICOS complex, a large protein complex of the mitochondrial inner membrane that plays crucial roles in the maintenance of crista junctions, inner membrane architecture, and formation of contact sites to the outer membrane.</text>
</comment>
<evidence type="ECO:0000256" key="7">
    <source>
        <dbReference type="RuleBase" id="RU363021"/>
    </source>
</evidence>
<organism evidence="8 9">
    <name type="scientific">Aphis glycines</name>
    <name type="common">Soybean aphid</name>
    <dbReference type="NCBI Taxonomy" id="307491"/>
    <lineage>
        <taxon>Eukaryota</taxon>
        <taxon>Metazoa</taxon>
        <taxon>Ecdysozoa</taxon>
        <taxon>Arthropoda</taxon>
        <taxon>Hexapoda</taxon>
        <taxon>Insecta</taxon>
        <taxon>Pterygota</taxon>
        <taxon>Neoptera</taxon>
        <taxon>Paraneoptera</taxon>
        <taxon>Hemiptera</taxon>
        <taxon>Sternorrhyncha</taxon>
        <taxon>Aphidomorpha</taxon>
        <taxon>Aphidoidea</taxon>
        <taxon>Aphididae</taxon>
        <taxon>Aphidini</taxon>
        <taxon>Aphis</taxon>
        <taxon>Aphis</taxon>
    </lineage>
</organism>
<name>A0A6G0TTL8_APHGL</name>
<dbReference type="GO" id="GO:0061617">
    <property type="term" value="C:MICOS complex"/>
    <property type="evidence" value="ECO:0007669"/>
    <property type="project" value="UniProtKB-UniRule"/>
</dbReference>
<evidence type="ECO:0000256" key="6">
    <source>
        <dbReference type="ARBA" id="ARBA00023136"/>
    </source>
</evidence>
<keyword evidence="3" id="KW-0812">Transmembrane</keyword>
<keyword evidence="5 7" id="KW-0496">Mitochondrion</keyword>
<gene>
    <name evidence="8" type="ORF">AGLY_005738</name>
</gene>
<dbReference type="OrthoDB" id="5973346at2759"/>
<keyword evidence="4" id="KW-1133">Transmembrane helix</keyword>
<dbReference type="InterPro" id="IPR033182">
    <property type="entry name" value="MIC26/MIC27_animal"/>
</dbReference>
<dbReference type="GO" id="GO:0042407">
    <property type="term" value="P:cristae formation"/>
    <property type="evidence" value="ECO:0007669"/>
    <property type="project" value="InterPro"/>
</dbReference>
<protein>
    <recommendedName>
        <fullName evidence="7">MICOS complex subunit</fullName>
    </recommendedName>
</protein>
<dbReference type="PANTHER" id="PTHR14564">
    <property type="entry name" value="MICOS COMPLEX SUBUNIT MIC26 / MIC27 FAMILY MEMBER"/>
    <property type="match status" value="1"/>
</dbReference>